<reference evidence="4" key="1">
    <citation type="journal article" date="2017" name="bioRxiv">
        <title>Comparative analysis of the genomes of Stylophora pistillata and Acropora digitifera provides evidence for extensive differences between species of corals.</title>
        <authorList>
            <person name="Voolstra C.R."/>
            <person name="Li Y."/>
            <person name="Liew Y.J."/>
            <person name="Baumgarten S."/>
            <person name="Zoccola D."/>
            <person name="Flot J.-F."/>
            <person name="Tambutte S."/>
            <person name="Allemand D."/>
            <person name="Aranda M."/>
        </authorList>
    </citation>
    <scope>NUCLEOTIDE SEQUENCE [LARGE SCALE GENOMIC DNA]</scope>
</reference>
<dbReference type="STRING" id="50429.A0A2B4SNC1"/>
<dbReference type="InterPro" id="IPR043128">
    <property type="entry name" value="Rev_trsase/Diguanyl_cyclase"/>
</dbReference>
<name>A0A2B4SNC1_STYPI</name>
<dbReference type="SUPFAM" id="SSF56672">
    <property type="entry name" value="DNA/RNA polymerases"/>
    <property type="match status" value="1"/>
</dbReference>
<dbReference type="EMBL" id="LSMT01000056">
    <property type="protein sequence ID" value="PFX30078.1"/>
    <property type="molecule type" value="Genomic_DNA"/>
</dbReference>
<feature type="compositionally biased region" description="Basic and acidic residues" evidence="1">
    <location>
        <begin position="15"/>
        <end position="30"/>
    </location>
</feature>
<feature type="region of interest" description="Disordered" evidence="1">
    <location>
        <begin position="5"/>
        <end position="57"/>
    </location>
</feature>
<dbReference type="PANTHER" id="PTHR37984">
    <property type="entry name" value="PROTEIN CBG26694"/>
    <property type="match status" value="1"/>
</dbReference>
<sequence>MVCLVNTSSRLWRGRHGDPETKNGCERRLATPDSETAPEAPPPGSSQQTQAPQGVVQHPPFGAMTGIMLHGKLVTTENVADNWKVWKQMWSNYMVITQLEMKPPAYKVALFLHCIGVDALKIFNGFQFDSADDKNDLRKIIQKFDEFTIGELNETFERYTFNSRNQQEKESIDAYVTALRTLAKTCNLCDCMRDSIIRDRIVLGIQDHRTRKRLLQERSLTLAKCIDLCKSSDATNLQLKTISGAPNEDVPTVTQNLTIAKPPERPRAKVKSVQTADEIVAAYPEVFQRELGAIPGTVHLEVEQGATPVLAPPRRVPTSLQVKLRKELDRLQQLEVIAPIDEPTPWVSSLAVAVKKSRALRSCIDARPPNTAMKRERYRPPVLKNILPELSKAKVFSTVDLKSGYWHCVLSPESSVPTTFATLYGRYRWIRLPFGLSPSSEISQNHLTHALENLPVVRIADDILIYGTGEIDEEATANHDRSLRDLLQRCKDRGIVLNPDKMKLRMSENLLSMNTEESQESVSIGEFTSTMESADAVSQDSWGNLPDIEIPAVLKSLERNGVKFGGVPFISTTS</sequence>
<evidence type="ECO:0000313" key="3">
    <source>
        <dbReference type="EMBL" id="PFX30078.1"/>
    </source>
</evidence>
<dbReference type="InterPro" id="IPR000477">
    <property type="entry name" value="RT_dom"/>
</dbReference>
<evidence type="ECO:0000259" key="2">
    <source>
        <dbReference type="Pfam" id="PF00078"/>
    </source>
</evidence>
<evidence type="ECO:0000313" key="4">
    <source>
        <dbReference type="Proteomes" id="UP000225706"/>
    </source>
</evidence>
<dbReference type="Gene3D" id="3.10.10.10">
    <property type="entry name" value="HIV Type 1 Reverse Transcriptase, subunit A, domain 1"/>
    <property type="match status" value="1"/>
</dbReference>
<gene>
    <name evidence="3" type="primary">K02A2.6</name>
    <name evidence="3" type="ORF">AWC38_SpisGene5164</name>
</gene>
<dbReference type="InterPro" id="IPR050951">
    <property type="entry name" value="Retrovirus_Pol_polyprotein"/>
</dbReference>
<protein>
    <submittedName>
        <fullName evidence="3">Uncharacterized protein K02A2.6</fullName>
    </submittedName>
</protein>
<dbReference type="Gene3D" id="3.30.70.270">
    <property type="match status" value="1"/>
</dbReference>
<dbReference type="Pfam" id="PF00078">
    <property type="entry name" value="RVT_1"/>
    <property type="match status" value="1"/>
</dbReference>
<feature type="domain" description="Reverse transcriptase" evidence="2">
    <location>
        <begin position="365"/>
        <end position="506"/>
    </location>
</feature>
<dbReference type="Proteomes" id="UP000225706">
    <property type="component" value="Unassembled WGS sequence"/>
</dbReference>
<proteinExistence type="predicted"/>
<dbReference type="CDD" id="cd01647">
    <property type="entry name" value="RT_LTR"/>
    <property type="match status" value="1"/>
</dbReference>
<organism evidence="3 4">
    <name type="scientific">Stylophora pistillata</name>
    <name type="common">Smooth cauliflower coral</name>
    <dbReference type="NCBI Taxonomy" id="50429"/>
    <lineage>
        <taxon>Eukaryota</taxon>
        <taxon>Metazoa</taxon>
        <taxon>Cnidaria</taxon>
        <taxon>Anthozoa</taxon>
        <taxon>Hexacorallia</taxon>
        <taxon>Scleractinia</taxon>
        <taxon>Astrocoeniina</taxon>
        <taxon>Pocilloporidae</taxon>
        <taxon>Stylophora</taxon>
    </lineage>
</organism>
<keyword evidence="4" id="KW-1185">Reference proteome</keyword>
<dbReference type="InterPro" id="IPR043502">
    <property type="entry name" value="DNA/RNA_pol_sf"/>
</dbReference>
<accession>A0A2B4SNC1</accession>
<dbReference type="AlphaFoldDB" id="A0A2B4SNC1"/>
<comment type="caution">
    <text evidence="3">The sequence shown here is derived from an EMBL/GenBank/DDBJ whole genome shotgun (WGS) entry which is preliminary data.</text>
</comment>
<dbReference type="OrthoDB" id="5974500at2759"/>
<evidence type="ECO:0000256" key="1">
    <source>
        <dbReference type="SAM" id="MobiDB-lite"/>
    </source>
</evidence>
<dbReference type="PANTHER" id="PTHR37984:SF8">
    <property type="entry name" value="CCHC-TYPE DOMAIN-CONTAINING PROTEIN"/>
    <property type="match status" value="1"/>
</dbReference>